<accession>A0A2P5DH61</accession>
<organism evidence="2 3">
    <name type="scientific">Parasponia andersonii</name>
    <name type="common">Sponia andersonii</name>
    <dbReference type="NCBI Taxonomy" id="3476"/>
    <lineage>
        <taxon>Eukaryota</taxon>
        <taxon>Viridiplantae</taxon>
        <taxon>Streptophyta</taxon>
        <taxon>Embryophyta</taxon>
        <taxon>Tracheophyta</taxon>
        <taxon>Spermatophyta</taxon>
        <taxon>Magnoliopsida</taxon>
        <taxon>eudicotyledons</taxon>
        <taxon>Gunneridae</taxon>
        <taxon>Pentapetalae</taxon>
        <taxon>rosids</taxon>
        <taxon>fabids</taxon>
        <taxon>Rosales</taxon>
        <taxon>Cannabaceae</taxon>
        <taxon>Parasponia</taxon>
    </lineage>
</organism>
<dbReference type="Proteomes" id="UP000237105">
    <property type="component" value="Unassembled WGS sequence"/>
</dbReference>
<name>A0A2P5DH61_PARAD</name>
<comment type="caution">
    <text evidence="2">The sequence shown here is derived from an EMBL/GenBank/DDBJ whole genome shotgun (WGS) entry which is preliminary data.</text>
</comment>
<sequence>MSDEDDEDLETSVVSDHPCILTDGTSSAKSSKSDDAANPDGMSLMSKDVIEKDVIVVDSGFTSLHMNISLVLT</sequence>
<feature type="compositionally biased region" description="Acidic residues" evidence="1">
    <location>
        <begin position="1"/>
        <end position="10"/>
    </location>
</feature>
<feature type="region of interest" description="Disordered" evidence="1">
    <location>
        <begin position="1"/>
        <end position="43"/>
    </location>
</feature>
<gene>
    <name evidence="2" type="ORF">PanWU01x14_064050</name>
</gene>
<evidence type="ECO:0000313" key="2">
    <source>
        <dbReference type="EMBL" id="PON72639.1"/>
    </source>
</evidence>
<evidence type="ECO:0000313" key="3">
    <source>
        <dbReference type="Proteomes" id="UP000237105"/>
    </source>
</evidence>
<protein>
    <submittedName>
        <fullName evidence="2">Uncharacterized protein</fullName>
    </submittedName>
</protein>
<proteinExistence type="predicted"/>
<dbReference type="EMBL" id="JXTB01000038">
    <property type="protein sequence ID" value="PON72639.1"/>
    <property type="molecule type" value="Genomic_DNA"/>
</dbReference>
<keyword evidence="3" id="KW-1185">Reference proteome</keyword>
<reference evidence="3" key="1">
    <citation type="submission" date="2016-06" db="EMBL/GenBank/DDBJ databases">
        <title>Parallel loss of symbiosis genes in relatives of nitrogen-fixing non-legume Parasponia.</title>
        <authorList>
            <person name="Van Velzen R."/>
            <person name="Holmer R."/>
            <person name="Bu F."/>
            <person name="Rutten L."/>
            <person name="Van Zeijl A."/>
            <person name="Liu W."/>
            <person name="Santuari L."/>
            <person name="Cao Q."/>
            <person name="Sharma T."/>
            <person name="Shen D."/>
            <person name="Roswanjaya Y."/>
            <person name="Wardhani T."/>
            <person name="Kalhor M.S."/>
            <person name="Jansen J."/>
            <person name="Van den Hoogen J."/>
            <person name="Gungor B."/>
            <person name="Hartog M."/>
            <person name="Hontelez J."/>
            <person name="Verver J."/>
            <person name="Yang W.-C."/>
            <person name="Schijlen E."/>
            <person name="Repin R."/>
            <person name="Schilthuizen M."/>
            <person name="Schranz E."/>
            <person name="Heidstra R."/>
            <person name="Miyata K."/>
            <person name="Fedorova E."/>
            <person name="Kohlen W."/>
            <person name="Bisseling T."/>
            <person name="Smit S."/>
            <person name="Geurts R."/>
        </authorList>
    </citation>
    <scope>NUCLEOTIDE SEQUENCE [LARGE SCALE GENOMIC DNA]</scope>
    <source>
        <strain evidence="3">cv. WU1-14</strain>
    </source>
</reference>
<dbReference type="AlphaFoldDB" id="A0A2P5DH61"/>
<evidence type="ECO:0000256" key="1">
    <source>
        <dbReference type="SAM" id="MobiDB-lite"/>
    </source>
</evidence>